<dbReference type="RefSeq" id="WP_135253355.1">
    <property type="nucleotide sequence ID" value="NZ_CP038865.1"/>
</dbReference>
<dbReference type="SUPFAM" id="SSF56601">
    <property type="entry name" value="beta-lactamase/transpeptidase-like"/>
    <property type="match status" value="1"/>
</dbReference>
<dbReference type="GO" id="GO:0071972">
    <property type="term" value="F:peptidoglycan L,D-transpeptidase activity"/>
    <property type="evidence" value="ECO:0007669"/>
    <property type="project" value="TreeGrafter"/>
</dbReference>
<proteinExistence type="inferred from homology"/>
<dbReference type="SUPFAM" id="SSF56519">
    <property type="entry name" value="Penicillin binding protein dimerisation domain"/>
    <property type="match status" value="1"/>
</dbReference>
<dbReference type="Pfam" id="PF00905">
    <property type="entry name" value="Transpeptidase"/>
    <property type="match status" value="1"/>
</dbReference>
<dbReference type="Pfam" id="PF05223">
    <property type="entry name" value="MecA_N"/>
    <property type="match status" value="1"/>
</dbReference>
<reference evidence="8 10" key="1">
    <citation type="submission" date="2019-03" db="EMBL/GenBank/DDBJ databases">
        <title>Vagococcus sp. was isolated fron gut of Carduelis flavirostris.</title>
        <authorList>
            <person name="Ge Y."/>
        </authorList>
    </citation>
    <scope>NUCLEOTIDE SEQUENCE [LARGE SCALE GENOMIC DNA]</scope>
    <source>
        <strain evidence="8 10">CF-210</strain>
    </source>
</reference>
<dbReference type="InterPro" id="IPR050515">
    <property type="entry name" value="Beta-lactam/transpept"/>
</dbReference>
<keyword evidence="3" id="KW-0472">Membrane</keyword>
<evidence type="ECO:0000259" key="4">
    <source>
        <dbReference type="Pfam" id="PF00905"/>
    </source>
</evidence>
<dbReference type="InterPro" id="IPR036138">
    <property type="entry name" value="PBP_dimer_sf"/>
</dbReference>
<evidence type="ECO:0000256" key="3">
    <source>
        <dbReference type="ARBA" id="ARBA00023136"/>
    </source>
</evidence>
<evidence type="ECO:0000259" key="6">
    <source>
        <dbReference type="Pfam" id="PF05223"/>
    </source>
</evidence>
<feature type="domain" description="Penicillin-binding protein transpeptidase" evidence="4">
    <location>
        <begin position="360"/>
        <end position="661"/>
    </location>
</feature>
<dbReference type="AlphaFoldDB" id="A0AAJ5JMG1"/>
<reference evidence="7 9" key="2">
    <citation type="journal article" date="2020" name="Int. J. Syst. Evol. Microbiol.">
        <title>Vagococcus xieshaowenii sp. nov., isolated from snow finch (Montifringilla taczanowskii) cloacal content.</title>
        <authorList>
            <person name="Ge Y."/>
            <person name="Yang J."/>
            <person name="Lai X.H."/>
            <person name="Zhang G."/>
            <person name="Jin D."/>
            <person name="Lu S."/>
            <person name="Wang B."/>
            <person name="Huang Y."/>
            <person name="Huang Y."/>
            <person name="Ren Z."/>
            <person name="Zhang X."/>
            <person name="Xu J."/>
        </authorList>
    </citation>
    <scope>NUCLEOTIDE SEQUENCE [LARGE SCALE GENOMIC DNA]</scope>
    <source>
        <strain evidence="7">Personal::cf-49</strain>
        <strain evidence="9">personal::cf-49</strain>
    </source>
</reference>
<dbReference type="SUPFAM" id="SSF54427">
    <property type="entry name" value="NTF2-like"/>
    <property type="match status" value="1"/>
</dbReference>
<name>A0AAJ5JMG1_9ENTE</name>
<dbReference type="EMBL" id="SRHU01000002">
    <property type="protein sequence ID" value="TFZ43321.1"/>
    <property type="molecule type" value="Genomic_DNA"/>
</dbReference>
<evidence type="ECO:0000313" key="8">
    <source>
        <dbReference type="EMBL" id="TFZ43321.1"/>
    </source>
</evidence>
<dbReference type="InterPro" id="IPR007887">
    <property type="entry name" value="MecA_N"/>
</dbReference>
<evidence type="ECO:0000256" key="1">
    <source>
        <dbReference type="ARBA" id="ARBA00004162"/>
    </source>
</evidence>
<dbReference type="EMBL" id="CP038865">
    <property type="protein sequence ID" value="QCA28903.1"/>
    <property type="molecule type" value="Genomic_DNA"/>
</dbReference>
<dbReference type="GO" id="GO:0008658">
    <property type="term" value="F:penicillin binding"/>
    <property type="evidence" value="ECO:0007669"/>
    <property type="project" value="InterPro"/>
</dbReference>
<dbReference type="GO" id="GO:0005886">
    <property type="term" value="C:plasma membrane"/>
    <property type="evidence" value="ECO:0007669"/>
    <property type="project" value="UniProtKB-SubCell"/>
</dbReference>
<dbReference type="GO" id="GO:0071555">
    <property type="term" value="P:cell wall organization"/>
    <property type="evidence" value="ECO:0007669"/>
    <property type="project" value="TreeGrafter"/>
</dbReference>
<dbReference type="Gene3D" id="3.90.1310.10">
    <property type="entry name" value="Penicillin-binding protein 2a (Domain 2)"/>
    <property type="match status" value="1"/>
</dbReference>
<dbReference type="Proteomes" id="UP000296883">
    <property type="component" value="Chromosome"/>
</dbReference>
<dbReference type="Gene3D" id="3.40.710.10">
    <property type="entry name" value="DD-peptidase/beta-lactamase superfamily"/>
    <property type="match status" value="1"/>
</dbReference>
<dbReference type="Pfam" id="PF03717">
    <property type="entry name" value="PBP_dimer"/>
    <property type="match status" value="1"/>
</dbReference>
<dbReference type="Proteomes" id="UP000297725">
    <property type="component" value="Unassembled WGS sequence"/>
</dbReference>
<dbReference type="InterPro" id="IPR005311">
    <property type="entry name" value="PBP_dimer"/>
</dbReference>
<keyword evidence="9" id="KW-1185">Reference proteome</keyword>
<protein>
    <submittedName>
        <fullName evidence="8">Penicillin-binding transpeptidase domain-containing protein</fullName>
    </submittedName>
</protein>
<dbReference type="Gene3D" id="3.30.1390.30">
    <property type="entry name" value="Penicillin-binding protein 2a, domain 3"/>
    <property type="match status" value="1"/>
</dbReference>
<gene>
    <name evidence="8" type="ORF">E4031_00425</name>
    <name evidence="7" type="ORF">E4Z98_06055</name>
</gene>
<evidence type="ECO:0000256" key="2">
    <source>
        <dbReference type="ARBA" id="ARBA00007171"/>
    </source>
</evidence>
<feature type="domain" description="Penicillin-binding protein dimerisation" evidence="5">
    <location>
        <begin position="160"/>
        <end position="326"/>
    </location>
</feature>
<evidence type="ECO:0000259" key="5">
    <source>
        <dbReference type="Pfam" id="PF03717"/>
    </source>
</evidence>
<dbReference type="Gene3D" id="3.10.450.100">
    <property type="entry name" value="NTF2-like, domain 1"/>
    <property type="match status" value="1"/>
</dbReference>
<dbReference type="InterPro" id="IPR001460">
    <property type="entry name" value="PCN-bd_Tpept"/>
</dbReference>
<dbReference type="InterPro" id="IPR012338">
    <property type="entry name" value="Beta-lactam/transpept-like"/>
</dbReference>
<organism evidence="8 10">
    <name type="scientific">Vagococcus xieshaowenii</name>
    <dbReference type="NCBI Taxonomy" id="2562451"/>
    <lineage>
        <taxon>Bacteria</taxon>
        <taxon>Bacillati</taxon>
        <taxon>Bacillota</taxon>
        <taxon>Bacilli</taxon>
        <taxon>Lactobacillales</taxon>
        <taxon>Enterococcaceae</taxon>
        <taxon>Vagococcus</taxon>
    </lineage>
</organism>
<evidence type="ECO:0000313" key="10">
    <source>
        <dbReference type="Proteomes" id="UP000297725"/>
    </source>
</evidence>
<comment type="similarity">
    <text evidence="2">Belongs to the transpeptidase family.</text>
</comment>
<sequence>MKMNRKIIGIASGIVVVALAGGGSIVAYQQSVKKQVNSATTELKQALKKQDYHQLMTLFNKQSIEAAGFTKETAETKYQTIFDALNVSGIEVTEVKQEKQSKDNYKVSYKVSMMTSMGEIKDEAYQTNLIKTDDGWTFDWSPSLIFAEMSGNDKVMINEETASRGKLLDRNGVELATEHDYQQVGVIPDKLGEGTERKSNIKAISEAFDLSVDTIESFLAPDWATGEVFVPLKTLAKNLSEEALSNLPKGVMISSKEMRYYPLGEASAQLLGYTGKATAEDIEKNPELTADMIIGKSGLEASLDEKLRGHNGGTVQIEDEEGEVKRVILANDKQDGEDITLTIDSKAQQIAFDSLNNQPGSAVVNEPSTGELLVLASSPSFDPNQMTVGISAEDYDKYQTNKDLPFIERYATSYAPGSTFKTLTAMIALDANKLTPEDSLSIDGLKWQKDDSWGNYYVTRVKEASPVNLETALVNSDNIFFAQKTLEMGEKTFRTGLEKFDFNESLKLPIAVPKASISNEDSFNSDILLADTGYGQGELLIPPVTQLSMYSPLMNEGTLVYPQLVKGQEKTPDKKEVVSKESANIVLNDLVGVVANSDGYAHELFQPNKTIAAKTGTAEIKDKQDTTGKENSFLLFMDKDDKQFMGLVLSEDSRKNGTAVSKTRTLLDYLVEHY</sequence>
<comment type="subcellular location">
    <subcellularLocation>
        <location evidence="1">Cell membrane</location>
        <topology evidence="1">Single-pass membrane protein</topology>
    </subcellularLocation>
</comment>
<evidence type="ECO:0000313" key="9">
    <source>
        <dbReference type="Proteomes" id="UP000296883"/>
    </source>
</evidence>
<dbReference type="GO" id="GO:0046677">
    <property type="term" value="P:response to antibiotic"/>
    <property type="evidence" value="ECO:0007669"/>
    <property type="project" value="InterPro"/>
</dbReference>
<accession>A0AAJ5JMG1</accession>
<dbReference type="PANTHER" id="PTHR30627:SF25">
    <property type="entry name" value="PENICILLIN-BINDING PROTEIN 3"/>
    <property type="match status" value="1"/>
</dbReference>
<feature type="domain" description="NTF2-like N-terminal transpeptidase" evidence="6">
    <location>
        <begin position="42"/>
        <end position="153"/>
    </location>
</feature>
<dbReference type="InterPro" id="IPR032710">
    <property type="entry name" value="NTF2-like_dom_sf"/>
</dbReference>
<dbReference type="PANTHER" id="PTHR30627">
    <property type="entry name" value="PEPTIDOGLYCAN D,D-TRANSPEPTIDASE"/>
    <property type="match status" value="1"/>
</dbReference>
<evidence type="ECO:0000313" key="7">
    <source>
        <dbReference type="EMBL" id="QCA28903.1"/>
    </source>
</evidence>